<dbReference type="Gene3D" id="2.60.40.10">
    <property type="entry name" value="Immunoglobulins"/>
    <property type="match status" value="2"/>
</dbReference>
<name>A0AAJ5WQF1_9BACT</name>
<dbReference type="CDD" id="cd00063">
    <property type="entry name" value="FN3"/>
    <property type="match status" value="2"/>
</dbReference>
<dbReference type="InterPro" id="IPR003961">
    <property type="entry name" value="FN3_dom"/>
</dbReference>
<gene>
    <name evidence="2" type="ORF">P0Y53_20475</name>
</gene>
<dbReference type="SMART" id="SM00060">
    <property type="entry name" value="FN3"/>
    <property type="match status" value="2"/>
</dbReference>
<evidence type="ECO:0000313" key="2">
    <source>
        <dbReference type="EMBL" id="WEK34870.1"/>
    </source>
</evidence>
<sequence>MKRKGFVIVQLLICLAGPFIGYTQTLQIIKPAAGWQREGILLSLKDQLQHPDLSWPVSLLRYRLEFGDQGPLKGQYKVVEAGSGKTVSYQLADIEEGNGRIRSATLYLLTDLPSGAERSFRFLAGKPEQAVMEQPVKRTPGKGQVQLSNGLIRICLPDGSGKTRPPILQYGNAGQWLGEGLSSPAFSKASMKVQLLEEGPLTTAYRISYHFPGNKQYQVVVRLTAAMEFAELEESMQGFTEKDGLSWQIRWTGIQPNTRYAPVRTGLARPTGDKSPDRNYYGEFLREPMEGLLADSLLNDKHPTQRNDQQNGPDGLLPFRLALYDNWMSWWRLPTAAFWQESGDATTVGIFIKEAERWNDGQYLIWGSKERGSILYHWKDGVLDYTFPLAGASRSTGIAAYPHSRDIRQMNASKKPLAYIDQLRRYYGWIPLDKTKDWILDYAASDGAFPKYFKPANAQDKLNRGWLEQSLKAALTGIGTGSERNYGPSPVGSRIFYESIVPAFDINRNAMPAEQYRRLRAWLLFISYVYMDEGLMPVRNLLSGHPNFLMDVKTVPGLCAFLFPGHPQAGMMADHFEKSIQLNYRYHIRPELPLWETRAGRWTENLATYTWAALRPTVRTNFLLRHFYDGQNRVLQPGVSDLGGWLLNTLTPPMDYANGRRTYPPQGAHAHPSDGPPDNLRLLAYDLQQYDPLLAEHLLWATDTTDKPFEGDREKTAVWQEVLNTGTAANNKGTAPSLVSAKYTGYGIVLRSQFGQSDEMQVILQQIDEGPNYRWGRAAKGGNGVIYYNAAGKRYSFNGPEDAGDGPFGDVERVTNFGVKKEPGYRELGPYRSVGRGDLTAPLYDFGFAQSATIYGEASIVDRYHSRNVVQVGNEYIVIYDDVADATVPGRFSWFVAREDNFPFIQQILPNVQPVDADIRSSQSGYHKDPAVLPTKGRYYDGKGDFLTLVSHHVLDVERIPAGAKVMLDNGGVDYIFRSDKPVVFRQDDLAFEGSSGIIRRQAGDGICAALFLGRTIAAAGLRIAVDSANTGISFTTTSTGYSGQCKTAVAQTIRFYLTNPAPGFFYVNGSLVQLKRAADGAYLVSFEKGDNNWQWSNRGVVPAQPVITGYTARNGGAALEWTPVAGADSYTVEASRDNGRTWEKLQQVSVTSALLSGLTNGQKLHVRVMATGSGGFGLPSALYPVYITADAPVRPEGLLVICQGDAAAISWGQLLGAAQYKLYRRVQQAADSSWKLLYTGSRRDYVDQLQPGISYEYSVTAINDNGESPRSHIRNADRTSFLQWYPVPHSGFIRDTEDHENGFPEFNPFIEDKRPILPYPGQH</sequence>
<protein>
    <submittedName>
        <fullName evidence="2">Fibronectin type III domain-containing protein</fullName>
    </submittedName>
</protein>
<evidence type="ECO:0000313" key="3">
    <source>
        <dbReference type="Proteomes" id="UP001220610"/>
    </source>
</evidence>
<dbReference type="PANTHER" id="PTHR47135:SF3">
    <property type="entry name" value="FIBRONECTIN TYPE-III DOMAIN-CONTAINING PROTEIN"/>
    <property type="match status" value="1"/>
</dbReference>
<dbReference type="InterPro" id="IPR013783">
    <property type="entry name" value="Ig-like_fold"/>
</dbReference>
<reference evidence="2" key="1">
    <citation type="submission" date="2023-03" db="EMBL/GenBank/DDBJ databases">
        <title>Andean soil-derived lignocellulolytic bacterial consortium as a source of novel taxa and putative plastic-active enzymes.</title>
        <authorList>
            <person name="Diaz-Garcia L."/>
            <person name="Chuvochina M."/>
            <person name="Feuerriegel G."/>
            <person name="Bunk B."/>
            <person name="Sproer C."/>
            <person name="Streit W.R."/>
            <person name="Rodriguez L.M."/>
            <person name="Overmann J."/>
            <person name="Jimenez D.J."/>
        </authorList>
    </citation>
    <scope>NUCLEOTIDE SEQUENCE</scope>
    <source>
        <strain evidence="2">MAG 7</strain>
    </source>
</reference>
<evidence type="ECO:0000259" key="1">
    <source>
        <dbReference type="PROSITE" id="PS50853"/>
    </source>
</evidence>
<organism evidence="2 3">
    <name type="scientific">Candidatus Pseudobacter hemicellulosilyticus</name>
    <dbReference type="NCBI Taxonomy" id="3121375"/>
    <lineage>
        <taxon>Bacteria</taxon>
        <taxon>Pseudomonadati</taxon>
        <taxon>Bacteroidota</taxon>
        <taxon>Chitinophagia</taxon>
        <taxon>Chitinophagales</taxon>
        <taxon>Chitinophagaceae</taxon>
        <taxon>Pseudobacter</taxon>
    </lineage>
</organism>
<dbReference type="SUPFAM" id="SSF49265">
    <property type="entry name" value="Fibronectin type III"/>
    <property type="match status" value="1"/>
</dbReference>
<dbReference type="Proteomes" id="UP001220610">
    <property type="component" value="Chromosome"/>
</dbReference>
<dbReference type="PROSITE" id="PS50853">
    <property type="entry name" value="FN3"/>
    <property type="match status" value="2"/>
</dbReference>
<proteinExistence type="predicted"/>
<dbReference type="InterPro" id="IPR036116">
    <property type="entry name" value="FN3_sf"/>
</dbReference>
<feature type="domain" description="Fibronectin type-III" evidence="1">
    <location>
        <begin position="1102"/>
        <end position="1192"/>
    </location>
</feature>
<dbReference type="PANTHER" id="PTHR47135">
    <property type="entry name" value="FIBRONECTIN TYPE III DOMAIN-CONTAINING PROTEIN 7"/>
    <property type="match status" value="1"/>
</dbReference>
<dbReference type="EMBL" id="CP119311">
    <property type="protein sequence ID" value="WEK34870.1"/>
    <property type="molecule type" value="Genomic_DNA"/>
</dbReference>
<accession>A0AAJ5WQF1</accession>
<feature type="domain" description="Fibronectin type-III" evidence="1">
    <location>
        <begin position="1193"/>
        <end position="1283"/>
    </location>
</feature>